<organism evidence="6 7">
    <name type="scientific">Acropora cervicornis</name>
    <name type="common">Staghorn coral</name>
    <dbReference type="NCBI Taxonomy" id="6130"/>
    <lineage>
        <taxon>Eukaryota</taxon>
        <taxon>Metazoa</taxon>
        <taxon>Cnidaria</taxon>
        <taxon>Anthozoa</taxon>
        <taxon>Hexacorallia</taxon>
        <taxon>Scleractinia</taxon>
        <taxon>Astrocoeniina</taxon>
        <taxon>Acroporidae</taxon>
        <taxon>Acropora</taxon>
    </lineage>
</organism>
<keyword evidence="2 3" id="KW-0694">RNA-binding</keyword>
<feature type="region of interest" description="Disordered" evidence="4">
    <location>
        <begin position="180"/>
        <end position="245"/>
    </location>
</feature>
<dbReference type="PANTHER" id="PTHR13976">
    <property type="entry name" value="HETEROGENEOUS NUCLEAR RIBONUCLEOPROTEIN-RELATED"/>
    <property type="match status" value="1"/>
</dbReference>
<dbReference type="EMBL" id="JARQWQ010000067">
    <property type="protein sequence ID" value="KAK2554778.1"/>
    <property type="molecule type" value="Genomic_DNA"/>
</dbReference>
<evidence type="ECO:0000259" key="5">
    <source>
        <dbReference type="PROSITE" id="PS50102"/>
    </source>
</evidence>
<dbReference type="InterPro" id="IPR000504">
    <property type="entry name" value="RRM_dom"/>
</dbReference>
<feature type="domain" description="RRM" evidence="5">
    <location>
        <begin position="3"/>
        <end position="80"/>
    </location>
</feature>
<dbReference type="Pfam" id="PF00076">
    <property type="entry name" value="RRM_1"/>
    <property type="match status" value="2"/>
</dbReference>
<keyword evidence="1" id="KW-0677">Repeat</keyword>
<dbReference type="InterPro" id="IPR012677">
    <property type="entry name" value="Nucleotide-bd_a/b_plait_sf"/>
</dbReference>
<reference evidence="6" key="1">
    <citation type="journal article" date="2023" name="G3 (Bethesda)">
        <title>Whole genome assembly and annotation of the endangered Caribbean coral Acropora cervicornis.</title>
        <authorList>
            <person name="Selwyn J.D."/>
            <person name="Vollmer S.V."/>
        </authorList>
    </citation>
    <scope>NUCLEOTIDE SEQUENCE</scope>
    <source>
        <strain evidence="6">K2</strain>
    </source>
</reference>
<evidence type="ECO:0000256" key="1">
    <source>
        <dbReference type="ARBA" id="ARBA00022737"/>
    </source>
</evidence>
<dbReference type="SUPFAM" id="SSF54928">
    <property type="entry name" value="RNA-binding domain, RBD"/>
    <property type="match status" value="2"/>
</dbReference>
<dbReference type="AlphaFoldDB" id="A0AAD9UYM2"/>
<feature type="region of interest" description="Disordered" evidence="4">
    <location>
        <begin position="98"/>
        <end position="164"/>
    </location>
</feature>
<evidence type="ECO:0000313" key="7">
    <source>
        <dbReference type="Proteomes" id="UP001249851"/>
    </source>
</evidence>
<dbReference type="InterPro" id="IPR035979">
    <property type="entry name" value="RBD_domain_sf"/>
</dbReference>
<name>A0AAD9UYM2_ACRCE</name>
<dbReference type="Proteomes" id="UP001249851">
    <property type="component" value="Unassembled WGS sequence"/>
</dbReference>
<dbReference type="CDD" id="cd12254">
    <property type="entry name" value="RRM_hnRNPH_ESRPs_RBM12_like"/>
    <property type="match status" value="1"/>
</dbReference>
<evidence type="ECO:0000256" key="2">
    <source>
        <dbReference type="ARBA" id="ARBA00022884"/>
    </source>
</evidence>
<accession>A0AAD9UYM2</accession>
<keyword evidence="7" id="KW-1185">Reference proteome</keyword>
<proteinExistence type="predicted"/>
<feature type="compositionally biased region" description="Basic and acidic residues" evidence="4">
    <location>
        <begin position="180"/>
        <end position="195"/>
    </location>
</feature>
<evidence type="ECO:0000313" key="6">
    <source>
        <dbReference type="EMBL" id="KAK2554778.1"/>
    </source>
</evidence>
<dbReference type="SMART" id="SM00360">
    <property type="entry name" value="RRM"/>
    <property type="match status" value="3"/>
</dbReference>
<dbReference type="GO" id="GO:0003723">
    <property type="term" value="F:RNA binding"/>
    <property type="evidence" value="ECO:0007669"/>
    <property type="project" value="UniProtKB-UniRule"/>
</dbReference>
<evidence type="ECO:0000256" key="4">
    <source>
        <dbReference type="SAM" id="MobiDB-lite"/>
    </source>
</evidence>
<reference evidence="6" key="2">
    <citation type="journal article" date="2023" name="Science">
        <title>Genomic signatures of disease resistance in endangered staghorn corals.</title>
        <authorList>
            <person name="Vollmer S.V."/>
            <person name="Selwyn J.D."/>
            <person name="Despard B.A."/>
            <person name="Roesel C.L."/>
        </authorList>
    </citation>
    <scope>NUCLEOTIDE SEQUENCE</scope>
    <source>
        <strain evidence="6">K2</strain>
    </source>
</reference>
<feature type="compositionally biased region" description="Polar residues" evidence="4">
    <location>
        <begin position="152"/>
        <end position="164"/>
    </location>
</feature>
<dbReference type="Gene3D" id="3.30.70.330">
    <property type="match status" value="3"/>
</dbReference>
<sequence length="504" mass="55762">MVVIIKMKGLPWEASARDIRNFYRGLDISEEDIHLAPNPEGKASGYAFACFQKDDEARKAMHRNGKFVGKRYIELILSSQTEMDKILKEGVRMRRDDLVDKKNANNDTNEKKLNSSRENGKTTRGTSRRSRSRSPVRLSRSADGFKVRRDQNNANLGNYNGVTSAGSRVDELSIKEDVYRRERERERNRDLESRPGLKRSSARGRDGRGSGRSSVGRREAESRMRYDASTNRNGREPTSPDGTYGNSTWAILTGLPYTVTKDEILEFFKGLDVLNVHFMRHSSGNWAGKKNGTAYVEFKSVGDCIQGADRNHQYIRKRFIGVRRCTLDEVLSALEAGGNDNWLLEETNAKGGSFDQESEMYSLGNTNGNNGNDSYSDVGMNVNGIGANSPGAIPSPTNAELGMDGSMTPIKQLAAGANISVNDISARCVIGIRNLPSTVSAEEILDFFYGFPIIPDSIRIHYLAPGRSSGDAMVTLPTSGEAHSAIKQLNNKPVGKRKAQLFLV</sequence>
<dbReference type="PROSITE" id="PS50102">
    <property type="entry name" value="RRM"/>
    <property type="match status" value="2"/>
</dbReference>
<feature type="domain" description="RRM" evidence="5">
    <location>
        <begin position="428"/>
        <end position="504"/>
    </location>
</feature>
<gene>
    <name evidence="6" type="ORF">P5673_023747</name>
</gene>
<comment type="caution">
    <text evidence="6">The sequence shown here is derived from an EMBL/GenBank/DDBJ whole genome shotgun (WGS) entry which is preliminary data.</text>
</comment>
<feature type="compositionally biased region" description="Basic and acidic residues" evidence="4">
    <location>
        <begin position="216"/>
        <end position="226"/>
    </location>
</feature>
<evidence type="ECO:0000256" key="3">
    <source>
        <dbReference type="PROSITE-ProRule" id="PRU00176"/>
    </source>
</evidence>
<feature type="compositionally biased region" description="Basic and acidic residues" evidence="4">
    <location>
        <begin position="98"/>
        <end position="121"/>
    </location>
</feature>
<dbReference type="InterPro" id="IPR050666">
    <property type="entry name" value="ESRP"/>
</dbReference>
<protein>
    <submittedName>
        <fullName evidence="6">RNA-binding protein 12</fullName>
    </submittedName>
</protein>